<gene>
    <name evidence="1" type="ORF">JIN85_16360</name>
</gene>
<sequence>MVTLAEIEKQAFLLPDDQRAILVAHLLDSLPSVLHDDDAGIAEAARRDAELDSVPSSCMTLDEFKAAFGR</sequence>
<accession>A0A934S9Z6</accession>
<keyword evidence="2" id="KW-1185">Reference proteome</keyword>
<evidence type="ECO:0000313" key="2">
    <source>
        <dbReference type="Proteomes" id="UP000603141"/>
    </source>
</evidence>
<dbReference type="AlphaFoldDB" id="A0A934S9Z6"/>
<name>A0A934S9Z6_9BACT</name>
<dbReference type="Pfam" id="PF09720">
    <property type="entry name" value="Unstab_antitox"/>
    <property type="match status" value="1"/>
</dbReference>
<protein>
    <submittedName>
        <fullName evidence="1">Addiction module protein</fullName>
    </submittedName>
</protein>
<dbReference type="Proteomes" id="UP000603141">
    <property type="component" value="Unassembled WGS sequence"/>
</dbReference>
<proteinExistence type="predicted"/>
<dbReference type="EMBL" id="JAENIJ010000032">
    <property type="protein sequence ID" value="MBK1883994.1"/>
    <property type="molecule type" value="Genomic_DNA"/>
</dbReference>
<dbReference type="RefSeq" id="WP_200272732.1">
    <property type="nucleotide sequence ID" value="NZ_JAENIJ010000032.1"/>
</dbReference>
<organism evidence="1 2">
    <name type="scientific">Luteolibacter pohnpeiensis</name>
    <dbReference type="NCBI Taxonomy" id="454153"/>
    <lineage>
        <taxon>Bacteria</taxon>
        <taxon>Pseudomonadati</taxon>
        <taxon>Verrucomicrobiota</taxon>
        <taxon>Verrucomicrobiia</taxon>
        <taxon>Verrucomicrobiales</taxon>
        <taxon>Verrucomicrobiaceae</taxon>
        <taxon>Luteolibacter</taxon>
    </lineage>
</organism>
<comment type="caution">
    <text evidence="1">The sequence shown here is derived from an EMBL/GenBank/DDBJ whole genome shotgun (WGS) entry which is preliminary data.</text>
</comment>
<evidence type="ECO:0000313" key="1">
    <source>
        <dbReference type="EMBL" id="MBK1883994.1"/>
    </source>
</evidence>
<dbReference type="InterPro" id="IPR013406">
    <property type="entry name" value="CHP02574_addiction_mod"/>
</dbReference>
<reference evidence="1" key="1">
    <citation type="submission" date="2021-01" db="EMBL/GenBank/DDBJ databases">
        <title>Modified the classification status of verrucomicrobia.</title>
        <authorList>
            <person name="Feng X."/>
        </authorList>
    </citation>
    <scope>NUCLEOTIDE SEQUENCE</scope>
    <source>
        <strain evidence="1">KCTC 22041</strain>
    </source>
</reference>